<accession>A0A2W2AGK4</accession>
<dbReference type="PROSITE" id="PS51257">
    <property type="entry name" value="PROKAR_LIPOPROTEIN"/>
    <property type="match status" value="1"/>
</dbReference>
<protein>
    <submittedName>
        <fullName evidence="1">Uncharacterized protein</fullName>
    </submittedName>
</protein>
<organism evidence="1 2">
    <name type="scientific">Taibaiella soli</name>
    <dbReference type="NCBI Taxonomy" id="1649169"/>
    <lineage>
        <taxon>Bacteria</taxon>
        <taxon>Pseudomonadati</taxon>
        <taxon>Bacteroidota</taxon>
        <taxon>Chitinophagia</taxon>
        <taxon>Chitinophagales</taxon>
        <taxon>Chitinophagaceae</taxon>
        <taxon>Taibaiella</taxon>
    </lineage>
</organism>
<evidence type="ECO:0000313" key="2">
    <source>
        <dbReference type="Proteomes" id="UP000248745"/>
    </source>
</evidence>
<proteinExistence type="predicted"/>
<dbReference type="Proteomes" id="UP000248745">
    <property type="component" value="Unassembled WGS sequence"/>
</dbReference>
<dbReference type="EMBL" id="QKTW01000003">
    <property type="protein sequence ID" value="PZF74391.1"/>
    <property type="molecule type" value="Genomic_DNA"/>
</dbReference>
<dbReference type="AlphaFoldDB" id="A0A2W2AGK4"/>
<dbReference type="RefSeq" id="WP_110997229.1">
    <property type="nucleotide sequence ID" value="NZ_QKTW01000003.1"/>
</dbReference>
<sequence length="199" mass="21565">MKPLLLIAACGLLLGSCKKSSDTKPASSDGAKLVMLKVDYQTGKFEGGKIFTYPAGSYVADSIPIQEIVKPAGDFGNVTLKYIPTGDTVFFGTVIWMGGGQRILPQQLDSSNKFAPFQLSVLKPDSTKVKYFGGANRIEFDPSQNFASIWYSIAGLSVTANAIGVDHAKVGLFLYTPSVGIGDPAEWDYYWLLYIRNSL</sequence>
<evidence type="ECO:0000313" key="1">
    <source>
        <dbReference type="EMBL" id="PZF74391.1"/>
    </source>
</evidence>
<reference evidence="1 2" key="1">
    <citation type="submission" date="2018-06" db="EMBL/GenBank/DDBJ databases">
        <title>Mucibacter soli gen. nov., sp. nov., a new member of the family Chitinophagaceae producing mucin.</title>
        <authorList>
            <person name="Kim M.-K."/>
            <person name="Park S."/>
            <person name="Kim T.-S."/>
            <person name="Joung Y."/>
            <person name="Han J.-H."/>
            <person name="Kim S.B."/>
        </authorList>
    </citation>
    <scope>NUCLEOTIDE SEQUENCE [LARGE SCALE GENOMIC DNA]</scope>
    <source>
        <strain evidence="1 2">R1-15</strain>
    </source>
</reference>
<dbReference type="OrthoDB" id="1339516at2"/>
<name>A0A2W2AGK4_9BACT</name>
<keyword evidence="2" id="KW-1185">Reference proteome</keyword>
<gene>
    <name evidence="1" type="ORF">DN068_02085</name>
</gene>
<comment type="caution">
    <text evidence="1">The sequence shown here is derived from an EMBL/GenBank/DDBJ whole genome shotgun (WGS) entry which is preliminary data.</text>
</comment>